<gene>
    <name evidence="1" type="ORF">GCM10011529_27110</name>
</gene>
<evidence type="ECO:0000313" key="2">
    <source>
        <dbReference type="Proteomes" id="UP000635071"/>
    </source>
</evidence>
<sequence>MRRSHRGIENVEQFDEGASGVGAIGLGVEIDQLEENVLGLENAGVVGEQAEQQADQQAFEIMTGVAAILQRIVEAAHQLGGLDVDAGLGGEAALAAEDEGEGFDVLVKFREGEMGVGAGFEVEQVPALKIAGQDVAWLVAIIEPVDVIECLAAGLFEVEAGAFLFDEQLAGPEQIDEAGAGFIEGLDALFIRRDGAALDAEDGEEFVVEGLGVAFFIGRGCPFGGEIAGSRGDDVPTQSLHKCSPGVW</sequence>
<keyword evidence="2" id="KW-1185">Reference proteome</keyword>
<comment type="caution">
    <text evidence="1">The sequence shown here is derived from an EMBL/GenBank/DDBJ whole genome shotgun (WGS) entry which is preliminary data.</text>
</comment>
<reference evidence="1" key="2">
    <citation type="submission" date="2020-09" db="EMBL/GenBank/DDBJ databases">
        <authorList>
            <person name="Sun Q."/>
            <person name="Zhou Y."/>
        </authorList>
    </citation>
    <scope>NUCLEOTIDE SEQUENCE</scope>
    <source>
        <strain evidence="1">CGMCC 1.15519</strain>
    </source>
</reference>
<dbReference type="Proteomes" id="UP000635071">
    <property type="component" value="Unassembled WGS sequence"/>
</dbReference>
<dbReference type="EMBL" id="BMJM01000011">
    <property type="protein sequence ID" value="GGE19168.1"/>
    <property type="molecule type" value="Genomic_DNA"/>
</dbReference>
<name>A0A917A0H8_9SPHN</name>
<accession>A0A917A0H8</accession>
<dbReference type="AlphaFoldDB" id="A0A917A0H8"/>
<protein>
    <submittedName>
        <fullName evidence="1">Uncharacterized protein</fullName>
    </submittedName>
</protein>
<organism evidence="1 2">
    <name type="scientific">Sandarakinorhabdus glacialis</name>
    <dbReference type="NCBI Taxonomy" id="1614636"/>
    <lineage>
        <taxon>Bacteria</taxon>
        <taxon>Pseudomonadati</taxon>
        <taxon>Pseudomonadota</taxon>
        <taxon>Alphaproteobacteria</taxon>
        <taxon>Sphingomonadales</taxon>
        <taxon>Sphingosinicellaceae</taxon>
        <taxon>Sandarakinorhabdus</taxon>
    </lineage>
</organism>
<reference evidence="1" key="1">
    <citation type="journal article" date="2014" name="Int. J. Syst. Evol. Microbiol.">
        <title>Complete genome sequence of Corynebacterium casei LMG S-19264T (=DSM 44701T), isolated from a smear-ripened cheese.</title>
        <authorList>
            <consortium name="US DOE Joint Genome Institute (JGI-PGF)"/>
            <person name="Walter F."/>
            <person name="Albersmeier A."/>
            <person name="Kalinowski J."/>
            <person name="Ruckert C."/>
        </authorList>
    </citation>
    <scope>NUCLEOTIDE SEQUENCE</scope>
    <source>
        <strain evidence="1">CGMCC 1.15519</strain>
    </source>
</reference>
<proteinExistence type="predicted"/>
<evidence type="ECO:0000313" key="1">
    <source>
        <dbReference type="EMBL" id="GGE19168.1"/>
    </source>
</evidence>